<dbReference type="OrthoDB" id="10064535at2759"/>
<evidence type="ECO:0008006" key="5">
    <source>
        <dbReference type="Google" id="ProtNLM"/>
    </source>
</evidence>
<dbReference type="EMBL" id="JRES01001197">
    <property type="protein sequence ID" value="KNC24658.1"/>
    <property type="molecule type" value="Genomic_DNA"/>
</dbReference>
<name>A0A0L0BX74_LUCCU</name>
<evidence type="ECO:0000313" key="4">
    <source>
        <dbReference type="Proteomes" id="UP000037069"/>
    </source>
</evidence>
<dbReference type="GO" id="GO:0006393">
    <property type="term" value="P:termination of mitochondrial transcription"/>
    <property type="evidence" value="ECO:0007669"/>
    <property type="project" value="TreeGrafter"/>
</dbReference>
<evidence type="ECO:0000256" key="2">
    <source>
        <dbReference type="ARBA" id="ARBA00022946"/>
    </source>
</evidence>
<evidence type="ECO:0000313" key="3">
    <source>
        <dbReference type="EMBL" id="KNC24658.1"/>
    </source>
</evidence>
<dbReference type="PANTHER" id="PTHR15437:SF7">
    <property type="entry name" value="TRANSCRIPTION TERMINATION FACTOR 5, MITOCHONDRIAL"/>
    <property type="match status" value="1"/>
</dbReference>
<comment type="caution">
    <text evidence="3">The sequence shown here is derived from an EMBL/GenBank/DDBJ whole genome shotgun (WGS) entry which is preliminary data.</text>
</comment>
<dbReference type="SMART" id="SM00733">
    <property type="entry name" value="Mterf"/>
    <property type="match status" value="4"/>
</dbReference>
<organism evidence="3 4">
    <name type="scientific">Lucilia cuprina</name>
    <name type="common">Green bottle fly</name>
    <name type="synonym">Australian sheep blowfly</name>
    <dbReference type="NCBI Taxonomy" id="7375"/>
    <lineage>
        <taxon>Eukaryota</taxon>
        <taxon>Metazoa</taxon>
        <taxon>Ecdysozoa</taxon>
        <taxon>Arthropoda</taxon>
        <taxon>Hexapoda</taxon>
        <taxon>Insecta</taxon>
        <taxon>Pterygota</taxon>
        <taxon>Neoptera</taxon>
        <taxon>Endopterygota</taxon>
        <taxon>Diptera</taxon>
        <taxon>Brachycera</taxon>
        <taxon>Muscomorpha</taxon>
        <taxon>Oestroidea</taxon>
        <taxon>Calliphoridae</taxon>
        <taxon>Luciliinae</taxon>
        <taxon>Lucilia</taxon>
    </lineage>
</organism>
<dbReference type="PANTHER" id="PTHR15437">
    <property type="entry name" value="TRANSCRIPTION TERMINATION FACTOR, MITOCHONDRIAL"/>
    <property type="match status" value="1"/>
</dbReference>
<dbReference type="GO" id="GO:0005759">
    <property type="term" value="C:mitochondrial matrix"/>
    <property type="evidence" value="ECO:0007669"/>
    <property type="project" value="TreeGrafter"/>
</dbReference>
<sequence>MFRQQPNQLQYFVRQMVANVPRYYATKTTKNKTANKDDEVVFTPELGASFFAKNIGSTYWKWHAILSKHPELKTLKSKDVVNTINALRKFNFSTEDILTKPMILYTNEMTLENRYSVFKECGFETITISLLSKYVAAMNRSVATLKSLGHIPYKVDVIEQLRQTFEDIDVELHTNYSYNESLELKILRQRILNNYLQQRLHMSMEEVEKVWRVYTRLKHKSFYSVQKMVKVLLDELKFPRERIAKNAFLLYGDADNVCRIIKEIPTIDGQDIKEILFKRPKIMMSSCDALMATLQHVKDFGIGEEAILRCLEVLTLGPDTVLERLKDLNEVEEFQVLNTNPRILRLVHYQNKARLRLDYLNQLKVRCASLHILSCGSVAFAKFARDGSDRTKGRDIVIYLAKIMEKSEQDVRNLLSRHPNWCHIPALQVKQCYEFLLSKKFTKTDIYNNIHLLLYPTKRIDEKLLQLQTPEFLQDLQIHRSLKQLSNNEILTLVLYLIESEFHFTGDGIWTEQHTQHVENFNNLLPDFPESVNKIYKYGVKPAATTATATATALGGATNTEYVVNH</sequence>
<dbReference type="STRING" id="7375.A0A0L0BX74"/>
<keyword evidence="4" id="KW-1185">Reference proteome</keyword>
<protein>
    <recommendedName>
        <fullName evidence="5">Transcription termination factor 5, mitochondrial</fullName>
    </recommendedName>
</protein>
<dbReference type="GO" id="GO:0003676">
    <property type="term" value="F:nucleic acid binding"/>
    <property type="evidence" value="ECO:0007669"/>
    <property type="project" value="InterPro"/>
</dbReference>
<gene>
    <name evidence="3" type="ORF">FF38_13568</name>
</gene>
<proteinExistence type="inferred from homology"/>
<comment type="similarity">
    <text evidence="1">Belongs to the mTERF family.</text>
</comment>
<dbReference type="Gene3D" id="1.25.70.10">
    <property type="entry name" value="Transcription termination factor 3, mitochondrial"/>
    <property type="match status" value="2"/>
</dbReference>
<accession>A0A0L0BX74</accession>
<dbReference type="AlphaFoldDB" id="A0A0L0BX74"/>
<evidence type="ECO:0000256" key="1">
    <source>
        <dbReference type="ARBA" id="ARBA00007692"/>
    </source>
</evidence>
<reference evidence="3 4" key="1">
    <citation type="journal article" date="2015" name="Nat. Commun.">
        <title>Lucilia cuprina genome unlocks parasitic fly biology to underpin future interventions.</title>
        <authorList>
            <person name="Anstead C.A."/>
            <person name="Korhonen P.K."/>
            <person name="Young N.D."/>
            <person name="Hall R.S."/>
            <person name="Jex A.R."/>
            <person name="Murali S.C."/>
            <person name="Hughes D.S."/>
            <person name="Lee S.F."/>
            <person name="Perry T."/>
            <person name="Stroehlein A.J."/>
            <person name="Ansell B.R."/>
            <person name="Breugelmans B."/>
            <person name="Hofmann A."/>
            <person name="Qu J."/>
            <person name="Dugan S."/>
            <person name="Lee S.L."/>
            <person name="Chao H."/>
            <person name="Dinh H."/>
            <person name="Han Y."/>
            <person name="Doddapaneni H.V."/>
            <person name="Worley K.C."/>
            <person name="Muzny D.M."/>
            <person name="Ioannidis P."/>
            <person name="Waterhouse R.M."/>
            <person name="Zdobnov E.M."/>
            <person name="James P.J."/>
            <person name="Bagnall N.H."/>
            <person name="Kotze A.C."/>
            <person name="Gibbs R.A."/>
            <person name="Richards S."/>
            <person name="Batterham P."/>
            <person name="Gasser R.B."/>
        </authorList>
    </citation>
    <scope>NUCLEOTIDE SEQUENCE [LARGE SCALE GENOMIC DNA]</scope>
    <source>
        <strain evidence="3 4">LS</strain>
        <tissue evidence="3">Full body</tissue>
    </source>
</reference>
<keyword evidence="2" id="KW-0809">Transit peptide</keyword>
<dbReference type="OMA" id="RHPNWCH"/>
<dbReference type="Proteomes" id="UP000037069">
    <property type="component" value="Unassembled WGS sequence"/>
</dbReference>
<dbReference type="InterPro" id="IPR003690">
    <property type="entry name" value="MTERF"/>
</dbReference>
<dbReference type="InterPro" id="IPR038538">
    <property type="entry name" value="MTERF_sf"/>
</dbReference>